<comment type="caution">
    <text evidence="1">The sequence shown here is derived from an EMBL/GenBank/DDBJ whole genome shotgun (WGS) entry which is preliminary data.</text>
</comment>
<organism evidence="1 2">
    <name type="scientific">Selenomonas bovis</name>
    <dbReference type="NCBI Taxonomy" id="416586"/>
    <lineage>
        <taxon>Bacteria</taxon>
        <taxon>Bacillati</taxon>
        <taxon>Bacillota</taxon>
        <taxon>Negativicutes</taxon>
        <taxon>Selenomonadales</taxon>
        <taxon>Selenomonadaceae</taxon>
        <taxon>Selenomonas</taxon>
    </lineage>
</organism>
<reference evidence="1 2" key="1">
    <citation type="submission" date="2020-04" db="EMBL/GenBank/DDBJ databases">
        <authorList>
            <person name="Hitch T.C.A."/>
            <person name="Wylensek D."/>
            <person name="Clavel T."/>
        </authorList>
    </citation>
    <scope>NUCLEOTIDE SEQUENCE [LARGE SCALE GENOMIC DNA]</scope>
    <source>
        <strain evidence="1 2">PG-130-P53-12</strain>
    </source>
</reference>
<protein>
    <submittedName>
        <fullName evidence="1">Uncharacterized protein</fullName>
    </submittedName>
</protein>
<dbReference type="EMBL" id="JABAFA010000069">
    <property type="protein sequence ID" value="NMD99869.1"/>
    <property type="molecule type" value="Genomic_DNA"/>
</dbReference>
<dbReference type="RefSeq" id="WP_170078064.1">
    <property type="nucleotide sequence ID" value="NZ_JABAFA010000069.1"/>
</dbReference>
<proteinExistence type="predicted"/>
<sequence length="126" mass="13286">MSTIDEIREQSKTVWAVSAAPRTGGRAAEDSFSALLKNMRAGKPAGSGEEKDTQTTTVTQVLSDGSVLVTVYEGNRIVSETKSRSANPEQTPAVLSTRTETSGMAQMAQAASTLGESALLNLLQRP</sequence>
<keyword evidence="2" id="KW-1185">Reference proteome</keyword>
<dbReference type="AlphaFoldDB" id="A0A848B6A4"/>
<name>A0A848B6A4_9FIRM</name>
<dbReference type="Proteomes" id="UP000543804">
    <property type="component" value="Unassembled WGS sequence"/>
</dbReference>
<accession>A0A848B6A4</accession>
<gene>
    <name evidence="1" type="ORF">HF878_10460</name>
</gene>
<evidence type="ECO:0000313" key="2">
    <source>
        <dbReference type="Proteomes" id="UP000543804"/>
    </source>
</evidence>
<evidence type="ECO:0000313" key="1">
    <source>
        <dbReference type="EMBL" id="NMD99869.1"/>
    </source>
</evidence>